<keyword evidence="3" id="KW-1185">Reference proteome</keyword>
<dbReference type="InterPro" id="IPR035959">
    <property type="entry name" value="RutC-like_sf"/>
</dbReference>
<comment type="caution">
    <text evidence="2">The sequence shown here is derived from an EMBL/GenBank/DDBJ whole genome shotgun (WGS) entry which is preliminary data.</text>
</comment>
<accession>A0ABU0CPF7</accession>
<proteinExistence type="predicted"/>
<feature type="domain" description="Endoribonuclease L-PSP/chorismate mutase-like" evidence="1">
    <location>
        <begin position="6"/>
        <end position="141"/>
    </location>
</feature>
<dbReference type="Gene3D" id="3.30.1330.40">
    <property type="entry name" value="RutC-like"/>
    <property type="match status" value="1"/>
</dbReference>
<dbReference type="InterPro" id="IPR013813">
    <property type="entry name" value="Endoribo_LPSP/chorism_mut-like"/>
</dbReference>
<evidence type="ECO:0000259" key="1">
    <source>
        <dbReference type="Pfam" id="PF14588"/>
    </source>
</evidence>
<dbReference type="SUPFAM" id="SSF55298">
    <property type="entry name" value="YjgF-like"/>
    <property type="match status" value="1"/>
</dbReference>
<dbReference type="RefSeq" id="WP_307336423.1">
    <property type="nucleotide sequence ID" value="NZ_JAUSUQ010000003.1"/>
</dbReference>
<protein>
    <submittedName>
        <fullName evidence="2">Enamine deaminase RidA (YjgF/YER057c/UK114 family)</fullName>
    </submittedName>
</protein>
<dbReference type="PANTHER" id="PTHR43760">
    <property type="entry name" value="ENDORIBONUCLEASE-RELATED"/>
    <property type="match status" value="1"/>
</dbReference>
<dbReference type="EMBL" id="JAUSUQ010000003">
    <property type="protein sequence ID" value="MDQ0338302.1"/>
    <property type="molecule type" value="Genomic_DNA"/>
</dbReference>
<reference evidence="2 3" key="1">
    <citation type="submission" date="2023-07" db="EMBL/GenBank/DDBJ databases">
        <title>Genomic Encyclopedia of Type Strains, Phase IV (KMG-IV): sequencing the most valuable type-strain genomes for metagenomic binning, comparative biology and taxonomic classification.</title>
        <authorList>
            <person name="Goeker M."/>
        </authorList>
    </citation>
    <scope>NUCLEOTIDE SEQUENCE [LARGE SCALE GENOMIC DNA]</scope>
    <source>
        <strain evidence="2 3">DSM 17740</strain>
    </source>
</reference>
<dbReference type="CDD" id="cd02199">
    <property type="entry name" value="YjgF_YER057c_UK114_like_1"/>
    <property type="match status" value="1"/>
</dbReference>
<gene>
    <name evidence="2" type="ORF">J2S00_001086</name>
</gene>
<evidence type="ECO:0000313" key="3">
    <source>
        <dbReference type="Proteomes" id="UP001232445"/>
    </source>
</evidence>
<dbReference type="Pfam" id="PF14588">
    <property type="entry name" value="YjgF_endoribonc"/>
    <property type="match status" value="1"/>
</dbReference>
<organism evidence="2 3">
    <name type="scientific">Caldalkalibacillus uzonensis</name>
    <dbReference type="NCBI Taxonomy" id="353224"/>
    <lineage>
        <taxon>Bacteria</taxon>
        <taxon>Bacillati</taxon>
        <taxon>Bacillota</taxon>
        <taxon>Bacilli</taxon>
        <taxon>Bacillales</taxon>
        <taxon>Bacillaceae</taxon>
        <taxon>Caldalkalibacillus</taxon>
    </lineage>
</organism>
<evidence type="ECO:0000313" key="2">
    <source>
        <dbReference type="EMBL" id="MDQ0338302.1"/>
    </source>
</evidence>
<dbReference type="Proteomes" id="UP001232445">
    <property type="component" value="Unassembled WGS sequence"/>
</dbReference>
<sequence length="153" mass="16910">MSKIEEKLKRLGINLPEAPRPAAEYVPARTVGNLVYTSGQDCRVNGVLKYKGKVGKDLTVEEGYDAARQTMINLLAVLKEHIGDLDRIKQVVKLLGFVNSAEGFVEQPYVINGASELLEEIFGERGKHARSAISANELPFDTPVEIEMIVEIE</sequence>
<name>A0ABU0CPF7_9BACI</name>
<dbReference type="PANTHER" id="PTHR43760:SF1">
    <property type="entry name" value="ENDORIBONUCLEASE L-PSP_CHORISMATE MUTASE-LIKE DOMAIN-CONTAINING PROTEIN"/>
    <property type="match status" value="1"/>
</dbReference>